<name>A0A9J5X4V3_SOLCO</name>
<proteinExistence type="predicted"/>
<organism evidence="1 2">
    <name type="scientific">Solanum commersonii</name>
    <name type="common">Commerson's wild potato</name>
    <name type="synonym">Commerson's nightshade</name>
    <dbReference type="NCBI Taxonomy" id="4109"/>
    <lineage>
        <taxon>Eukaryota</taxon>
        <taxon>Viridiplantae</taxon>
        <taxon>Streptophyta</taxon>
        <taxon>Embryophyta</taxon>
        <taxon>Tracheophyta</taxon>
        <taxon>Spermatophyta</taxon>
        <taxon>Magnoliopsida</taxon>
        <taxon>eudicotyledons</taxon>
        <taxon>Gunneridae</taxon>
        <taxon>Pentapetalae</taxon>
        <taxon>asterids</taxon>
        <taxon>lamiids</taxon>
        <taxon>Solanales</taxon>
        <taxon>Solanaceae</taxon>
        <taxon>Solanoideae</taxon>
        <taxon>Solaneae</taxon>
        <taxon>Solanum</taxon>
    </lineage>
</organism>
<dbReference type="EMBL" id="JACXVP010000010">
    <property type="protein sequence ID" value="KAG5582064.1"/>
    <property type="molecule type" value="Genomic_DNA"/>
</dbReference>
<sequence>MCQSPSSSKKMLDSLNEIDLVAFYTTSNALSPSKMSTISPVSIAKTGPPNLQSPFDLNNPAPSHRPGPYFSMISDHLFEEDLPKSKSSVSNIFAASENLVIESLAQMREGVMNEEEENFVEDILGISQPVLTKLLRVVPIYLLILLTLMRKIALSNGPCKGEWFSSP</sequence>
<protein>
    <submittedName>
        <fullName evidence="1">Uncharacterized protein</fullName>
    </submittedName>
</protein>
<reference evidence="1 2" key="1">
    <citation type="submission" date="2020-09" db="EMBL/GenBank/DDBJ databases">
        <title>De no assembly of potato wild relative species, Solanum commersonii.</title>
        <authorList>
            <person name="Cho K."/>
        </authorList>
    </citation>
    <scope>NUCLEOTIDE SEQUENCE [LARGE SCALE GENOMIC DNA]</scope>
    <source>
        <strain evidence="1">LZ3.2</strain>
        <tissue evidence="1">Leaf</tissue>
    </source>
</reference>
<evidence type="ECO:0000313" key="2">
    <source>
        <dbReference type="Proteomes" id="UP000824120"/>
    </source>
</evidence>
<gene>
    <name evidence="1" type="ORF">H5410_052691</name>
</gene>
<dbReference type="AlphaFoldDB" id="A0A9J5X4V3"/>
<comment type="caution">
    <text evidence="1">The sequence shown here is derived from an EMBL/GenBank/DDBJ whole genome shotgun (WGS) entry which is preliminary data.</text>
</comment>
<dbReference type="Proteomes" id="UP000824120">
    <property type="component" value="Chromosome 10"/>
</dbReference>
<accession>A0A9J5X4V3</accession>
<keyword evidence="2" id="KW-1185">Reference proteome</keyword>
<evidence type="ECO:0000313" key="1">
    <source>
        <dbReference type="EMBL" id="KAG5582064.1"/>
    </source>
</evidence>
<dbReference type="OrthoDB" id="1316022at2759"/>